<feature type="compositionally biased region" description="Basic and acidic residues" evidence="3">
    <location>
        <begin position="27"/>
        <end position="60"/>
    </location>
</feature>
<feature type="region of interest" description="Disordered" evidence="3">
    <location>
        <begin position="27"/>
        <end position="67"/>
    </location>
</feature>
<dbReference type="EMBL" id="CABDUW010003586">
    <property type="protein sequence ID" value="VTJ89473.1"/>
    <property type="molecule type" value="Genomic_DNA"/>
</dbReference>
<evidence type="ECO:0000313" key="5">
    <source>
        <dbReference type="EMBL" id="VTJ89473.1"/>
    </source>
</evidence>
<proteinExistence type="predicted"/>
<dbReference type="AlphaFoldDB" id="A0A5E4D5F7"/>
<name>A0A5E4D5F7_MARMO</name>
<sequence>MEILRKCSLADSHMTSSGKLQFYKEKAPDCDGPLLKREATERQESKKSKNRAFEESEKEQNNSSQSSKQKYVFVLLWKTGTY</sequence>
<evidence type="ECO:0000256" key="3">
    <source>
        <dbReference type="SAM" id="MobiDB-lite"/>
    </source>
</evidence>
<keyword evidence="2" id="KW-0677">Repeat</keyword>
<dbReference type="PANTHER" id="PTHR31994:SF3">
    <property type="entry name" value="LEUCINE-RICH REPEAT-CONTAINING PROTEIN 42"/>
    <property type="match status" value="1"/>
</dbReference>
<dbReference type="PANTHER" id="PTHR31994">
    <property type="entry name" value="LEUCINE-RICH REPEAT-CONTAINING PROTEIN 42"/>
    <property type="match status" value="1"/>
</dbReference>
<evidence type="ECO:0000313" key="6">
    <source>
        <dbReference type="Proteomes" id="UP000335636"/>
    </source>
</evidence>
<gene>
    <name evidence="4" type="ORF">GHT09_000344</name>
    <name evidence="5" type="ORF">MONAX_5E037870</name>
</gene>
<evidence type="ECO:0000313" key="4">
    <source>
        <dbReference type="EMBL" id="KAF7487167.1"/>
    </source>
</evidence>
<dbReference type="Proteomes" id="UP000335636">
    <property type="component" value="Unassembled WGS sequence"/>
</dbReference>
<dbReference type="InterPro" id="IPR039631">
    <property type="entry name" value="LRRC42"/>
</dbReference>
<dbReference type="Proteomes" id="UP000662637">
    <property type="component" value="Unassembled WGS sequence"/>
</dbReference>
<reference evidence="5 6" key="1">
    <citation type="submission" date="2019-04" db="EMBL/GenBank/DDBJ databases">
        <authorList>
            <person name="Alioto T."/>
            <person name="Alioto T."/>
        </authorList>
    </citation>
    <scope>NUCLEOTIDE SEQUENCE [LARGE SCALE GENOMIC DNA]</scope>
</reference>
<keyword evidence="6" id="KW-1185">Reference proteome</keyword>
<reference evidence="4" key="2">
    <citation type="submission" date="2020-08" db="EMBL/GenBank/DDBJ databases">
        <authorList>
            <person name="Shumante A."/>
            <person name="Zimin A.V."/>
            <person name="Puiu D."/>
            <person name="Salzberg S.L."/>
        </authorList>
    </citation>
    <scope>NUCLEOTIDE SEQUENCE</scope>
    <source>
        <strain evidence="4">WC2-LM</strain>
        <tissue evidence="4">Liver</tissue>
    </source>
</reference>
<keyword evidence="1" id="KW-0433">Leucine-rich repeat</keyword>
<organism evidence="5 6">
    <name type="scientific">Marmota monax</name>
    <name type="common">Woodchuck</name>
    <dbReference type="NCBI Taxonomy" id="9995"/>
    <lineage>
        <taxon>Eukaryota</taxon>
        <taxon>Metazoa</taxon>
        <taxon>Chordata</taxon>
        <taxon>Craniata</taxon>
        <taxon>Vertebrata</taxon>
        <taxon>Euteleostomi</taxon>
        <taxon>Mammalia</taxon>
        <taxon>Eutheria</taxon>
        <taxon>Euarchontoglires</taxon>
        <taxon>Glires</taxon>
        <taxon>Rodentia</taxon>
        <taxon>Sciuromorpha</taxon>
        <taxon>Sciuridae</taxon>
        <taxon>Xerinae</taxon>
        <taxon>Marmotini</taxon>
        <taxon>Marmota</taxon>
    </lineage>
</organism>
<accession>A0A5E4D5F7</accession>
<evidence type="ECO:0000256" key="1">
    <source>
        <dbReference type="ARBA" id="ARBA00022614"/>
    </source>
</evidence>
<evidence type="ECO:0000256" key="2">
    <source>
        <dbReference type="ARBA" id="ARBA00022737"/>
    </source>
</evidence>
<protein>
    <submittedName>
        <fullName evidence="5">Uncharacterized protein</fullName>
    </submittedName>
</protein>
<dbReference type="EMBL" id="WJEC01000011">
    <property type="protein sequence ID" value="KAF7487167.1"/>
    <property type="molecule type" value="Genomic_DNA"/>
</dbReference>